<proteinExistence type="predicted"/>
<dbReference type="EMBL" id="JACMRX010000003">
    <property type="protein sequence ID" value="KAF7993466.1"/>
    <property type="molecule type" value="Genomic_DNA"/>
</dbReference>
<sequence length="176" mass="20016">MQLSRVCVLLICSLITLDFVTSAPSPQEPAFELPVQLVGFPVIIAAVRITNFIKKLAYSLNPQTYMSRMKRAGIRNPEEIILDVEQVEKRLISEMGESVCIYEHICSKYAEISLMNQSQSSYQDLDEIFRQYKTPTDTMKENYLLSVFLGEIVRSPTLCHQLAKRGRACDETTLSD</sequence>
<gene>
    <name evidence="2" type="ORF">HCN44_010061</name>
</gene>
<evidence type="ECO:0000256" key="1">
    <source>
        <dbReference type="SAM" id="SignalP"/>
    </source>
</evidence>
<reference evidence="2 3" key="1">
    <citation type="submission" date="2020-08" db="EMBL/GenBank/DDBJ databases">
        <title>Aphidius gifuensis genome sequencing and assembly.</title>
        <authorList>
            <person name="Du Z."/>
        </authorList>
    </citation>
    <scope>NUCLEOTIDE SEQUENCE [LARGE SCALE GENOMIC DNA]</scope>
    <source>
        <strain evidence="2">YNYX2018</strain>
        <tissue evidence="2">Adults</tissue>
    </source>
</reference>
<dbReference type="Proteomes" id="UP000639338">
    <property type="component" value="Unassembled WGS sequence"/>
</dbReference>
<evidence type="ECO:0000313" key="2">
    <source>
        <dbReference type="EMBL" id="KAF7993466.1"/>
    </source>
</evidence>
<comment type="caution">
    <text evidence="2">The sequence shown here is derived from an EMBL/GenBank/DDBJ whole genome shotgun (WGS) entry which is preliminary data.</text>
</comment>
<dbReference type="OrthoDB" id="8174264at2759"/>
<dbReference type="AlphaFoldDB" id="A0A834XZ10"/>
<accession>A0A834XZ10</accession>
<evidence type="ECO:0008006" key="4">
    <source>
        <dbReference type="Google" id="ProtNLM"/>
    </source>
</evidence>
<name>A0A834XZ10_APHGI</name>
<feature type="signal peptide" evidence="1">
    <location>
        <begin position="1"/>
        <end position="22"/>
    </location>
</feature>
<organism evidence="2 3">
    <name type="scientific">Aphidius gifuensis</name>
    <name type="common">Parasitoid wasp</name>
    <dbReference type="NCBI Taxonomy" id="684658"/>
    <lineage>
        <taxon>Eukaryota</taxon>
        <taxon>Metazoa</taxon>
        <taxon>Ecdysozoa</taxon>
        <taxon>Arthropoda</taxon>
        <taxon>Hexapoda</taxon>
        <taxon>Insecta</taxon>
        <taxon>Pterygota</taxon>
        <taxon>Neoptera</taxon>
        <taxon>Endopterygota</taxon>
        <taxon>Hymenoptera</taxon>
        <taxon>Apocrita</taxon>
        <taxon>Ichneumonoidea</taxon>
        <taxon>Braconidae</taxon>
        <taxon>Aphidiinae</taxon>
        <taxon>Aphidius</taxon>
    </lineage>
</organism>
<keyword evidence="1" id="KW-0732">Signal</keyword>
<keyword evidence="3" id="KW-1185">Reference proteome</keyword>
<feature type="chain" id="PRO_5032782283" description="Odorant-binding protein" evidence="1">
    <location>
        <begin position="23"/>
        <end position="176"/>
    </location>
</feature>
<evidence type="ECO:0000313" key="3">
    <source>
        <dbReference type="Proteomes" id="UP000639338"/>
    </source>
</evidence>
<protein>
    <recommendedName>
        <fullName evidence="4">Odorant-binding protein</fullName>
    </recommendedName>
</protein>